<dbReference type="InParanoid" id="A0A0P0VTU0"/>
<evidence type="ECO:0000313" key="1">
    <source>
        <dbReference type="EMBL" id="BAS82590.1"/>
    </source>
</evidence>
<dbReference type="AlphaFoldDB" id="A0A0P0VTU0"/>
<name>A0A0P0VTU0_ORYSJ</name>
<reference evidence="2" key="1">
    <citation type="journal article" date="2005" name="Nature">
        <title>The map-based sequence of the rice genome.</title>
        <authorList>
            <consortium name="International rice genome sequencing project (IRGSP)"/>
            <person name="Matsumoto T."/>
            <person name="Wu J."/>
            <person name="Kanamori H."/>
            <person name="Katayose Y."/>
            <person name="Fujisawa M."/>
            <person name="Namiki N."/>
            <person name="Mizuno H."/>
            <person name="Yamamoto K."/>
            <person name="Antonio B.A."/>
            <person name="Baba T."/>
            <person name="Sakata K."/>
            <person name="Nagamura Y."/>
            <person name="Aoki H."/>
            <person name="Arikawa K."/>
            <person name="Arita K."/>
            <person name="Bito T."/>
            <person name="Chiden Y."/>
            <person name="Fujitsuka N."/>
            <person name="Fukunaka R."/>
            <person name="Hamada M."/>
            <person name="Harada C."/>
            <person name="Hayashi A."/>
            <person name="Hijishita S."/>
            <person name="Honda M."/>
            <person name="Hosokawa S."/>
            <person name="Ichikawa Y."/>
            <person name="Idonuma A."/>
            <person name="Iijima M."/>
            <person name="Ikeda M."/>
            <person name="Ikeno M."/>
            <person name="Ito K."/>
            <person name="Ito S."/>
            <person name="Ito T."/>
            <person name="Ito Y."/>
            <person name="Ito Y."/>
            <person name="Iwabuchi A."/>
            <person name="Kamiya K."/>
            <person name="Karasawa W."/>
            <person name="Kurita K."/>
            <person name="Katagiri S."/>
            <person name="Kikuta A."/>
            <person name="Kobayashi H."/>
            <person name="Kobayashi N."/>
            <person name="Machita K."/>
            <person name="Maehara T."/>
            <person name="Masukawa M."/>
            <person name="Mizubayashi T."/>
            <person name="Mukai Y."/>
            <person name="Nagasaki H."/>
            <person name="Nagata Y."/>
            <person name="Naito S."/>
            <person name="Nakashima M."/>
            <person name="Nakama Y."/>
            <person name="Nakamichi Y."/>
            <person name="Nakamura M."/>
            <person name="Meguro A."/>
            <person name="Negishi M."/>
            <person name="Ohta I."/>
            <person name="Ohta T."/>
            <person name="Okamoto M."/>
            <person name="Ono N."/>
            <person name="Saji S."/>
            <person name="Sakaguchi M."/>
            <person name="Sakai K."/>
            <person name="Shibata M."/>
            <person name="Shimokawa T."/>
            <person name="Song J."/>
            <person name="Takazaki Y."/>
            <person name="Terasawa K."/>
            <person name="Tsugane M."/>
            <person name="Tsuji K."/>
            <person name="Ueda S."/>
            <person name="Waki K."/>
            <person name="Yamagata H."/>
            <person name="Yamamoto M."/>
            <person name="Yamamoto S."/>
            <person name="Yamane H."/>
            <person name="Yoshiki S."/>
            <person name="Yoshihara R."/>
            <person name="Yukawa K."/>
            <person name="Zhong H."/>
            <person name="Yano M."/>
            <person name="Yuan Q."/>
            <person name="Ouyang S."/>
            <person name="Liu J."/>
            <person name="Jones K.M."/>
            <person name="Gansberger K."/>
            <person name="Moffat K."/>
            <person name="Hill J."/>
            <person name="Bera J."/>
            <person name="Fadrosh D."/>
            <person name="Jin S."/>
            <person name="Johri S."/>
            <person name="Kim M."/>
            <person name="Overton L."/>
            <person name="Reardon M."/>
            <person name="Tsitrin T."/>
            <person name="Vuong H."/>
            <person name="Weaver B."/>
            <person name="Ciecko A."/>
            <person name="Tallon L."/>
            <person name="Jackson J."/>
            <person name="Pai G."/>
            <person name="Aken S.V."/>
            <person name="Utterback T."/>
            <person name="Reidmuller S."/>
            <person name="Feldblyum T."/>
            <person name="Hsiao J."/>
            <person name="Zismann V."/>
            <person name="Iobst S."/>
            <person name="de Vazeille A.R."/>
            <person name="Buell C.R."/>
            <person name="Ying K."/>
            <person name="Li Y."/>
            <person name="Lu T."/>
            <person name="Huang Y."/>
            <person name="Zhao Q."/>
            <person name="Feng Q."/>
            <person name="Zhang L."/>
            <person name="Zhu J."/>
            <person name="Weng Q."/>
            <person name="Mu J."/>
            <person name="Lu Y."/>
            <person name="Fan D."/>
            <person name="Liu Y."/>
            <person name="Guan J."/>
            <person name="Zhang Y."/>
            <person name="Yu S."/>
            <person name="Liu X."/>
            <person name="Zhang Y."/>
            <person name="Hong G."/>
            <person name="Han B."/>
            <person name="Choisne N."/>
            <person name="Demange N."/>
            <person name="Orjeda G."/>
            <person name="Samain S."/>
            <person name="Cattolico L."/>
            <person name="Pelletier E."/>
            <person name="Couloux A."/>
            <person name="Segurens B."/>
            <person name="Wincker P."/>
            <person name="D'Hont A."/>
            <person name="Scarpelli C."/>
            <person name="Weissenbach J."/>
            <person name="Salanoubat M."/>
            <person name="Quetier F."/>
            <person name="Yu Y."/>
            <person name="Kim H.R."/>
            <person name="Rambo T."/>
            <person name="Currie J."/>
            <person name="Collura K."/>
            <person name="Luo M."/>
            <person name="Yang T."/>
            <person name="Ammiraju J.S.S."/>
            <person name="Engler F."/>
            <person name="Soderlund C."/>
            <person name="Wing R.A."/>
            <person name="Palmer L.E."/>
            <person name="de la Bastide M."/>
            <person name="Spiegel L."/>
            <person name="Nascimento L."/>
            <person name="Zutavern T."/>
            <person name="O'Shaughnessy A."/>
            <person name="Dike S."/>
            <person name="Dedhia N."/>
            <person name="Preston R."/>
            <person name="Balija V."/>
            <person name="McCombie W.R."/>
            <person name="Chow T."/>
            <person name="Chen H."/>
            <person name="Chung M."/>
            <person name="Chen C."/>
            <person name="Shaw J."/>
            <person name="Wu H."/>
            <person name="Hsiao K."/>
            <person name="Chao Y."/>
            <person name="Chu M."/>
            <person name="Cheng C."/>
            <person name="Hour A."/>
            <person name="Lee P."/>
            <person name="Lin S."/>
            <person name="Lin Y."/>
            <person name="Liou J."/>
            <person name="Liu S."/>
            <person name="Hsing Y."/>
            <person name="Raghuvanshi S."/>
            <person name="Mohanty A."/>
            <person name="Bharti A.K."/>
            <person name="Gaur A."/>
            <person name="Gupta V."/>
            <person name="Kumar D."/>
            <person name="Ravi V."/>
            <person name="Vij S."/>
            <person name="Kapur A."/>
            <person name="Khurana P."/>
            <person name="Khurana P."/>
            <person name="Khurana J.P."/>
            <person name="Tyagi A.K."/>
            <person name="Gaikwad K."/>
            <person name="Singh A."/>
            <person name="Dalal V."/>
            <person name="Srivastava S."/>
            <person name="Dixit A."/>
            <person name="Pal A.K."/>
            <person name="Ghazi I.A."/>
            <person name="Yadav M."/>
            <person name="Pandit A."/>
            <person name="Bhargava A."/>
            <person name="Sureshbabu K."/>
            <person name="Batra K."/>
            <person name="Sharma T.R."/>
            <person name="Mohapatra T."/>
            <person name="Singh N.K."/>
            <person name="Messing J."/>
            <person name="Nelson A.B."/>
            <person name="Fuks G."/>
            <person name="Kavchok S."/>
            <person name="Keizer G."/>
            <person name="Linton E."/>
            <person name="Llaca V."/>
            <person name="Song R."/>
            <person name="Tanyolac B."/>
            <person name="Young S."/>
            <person name="Ho-Il K."/>
            <person name="Hahn J.H."/>
            <person name="Sangsakoo G."/>
            <person name="Vanavichit A."/>
            <person name="de Mattos Luiz.A.T."/>
            <person name="Zimmer P.D."/>
            <person name="Malone G."/>
            <person name="Dellagostin O."/>
            <person name="de Oliveira A.C."/>
            <person name="Bevan M."/>
            <person name="Bancroft I."/>
            <person name="Minx P."/>
            <person name="Cordum H."/>
            <person name="Wilson R."/>
            <person name="Cheng Z."/>
            <person name="Jin W."/>
            <person name="Jiang J."/>
            <person name="Leong S.A."/>
            <person name="Iwama H."/>
            <person name="Gojobori T."/>
            <person name="Itoh T."/>
            <person name="Niimura Y."/>
            <person name="Fujii Y."/>
            <person name="Habara T."/>
            <person name="Sakai H."/>
            <person name="Sato Y."/>
            <person name="Wilson G."/>
            <person name="Kumar K."/>
            <person name="McCouch S."/>
            <person name="Juretic N."/>
            <person name="Hoen D."/>
            <person name="Wright S."/>
            <person name="Bruskiewich R."/>
            <person name="Bureau T."/>
            <person name="Miyao A."/>
            <person name="Hirochika H."/>
            <person name="Nishikawa T."/>
            <person name="Kadowaki K."/>
            <person name="Sugiura M."/>
            <person name="Burr B."/>
            <person name="Sasaki T."/>
        </authorList>
    </citation>
    <scope>NUCLEOTIDE SEQUENCE [LARGE SCALE GENOMIC DNA]</scope>
    <source>
        <strain evidence="2">cv. Nipponbare</strain>
    </source>
</reference>
<dbReference type="AntiFam" id="ANF00072">
    <property type="entry name" value="Shadow ORF (opposite TypA)"/>
</dbReference>
<dbReference type="Proteomes" id="UP000059680">
    <property type="component" value="Chromosome 3"/>
</dbReference>
<dbReference type="Gramene" id="Os03t0177966-01">
    <property type="protein sequence ID" value="Os03t0177966-01"/>
    <property type="gene ID" value="Os03g0177966"/>
</dbReference>
<organism evidence="1 2">
    <name type="scientific">Oryza sativa subsp. japonica</name>
    <name type="common">Rice</name>
    <dbReference type="NCBI Taxonomy" id="39947"/>
    <lineage>
        <taxon>Eukaryota</taxon>
        <taxon>Viridiplantae</taxon>
        <taxon>Streptophyta</taxon>
        <taxon>Embryophyta</taxon>
        <taxon>Tracheophyta</taxon>
        <taxon>Spermatophyta</taxon>
        <taxon>Magnoliopsida</taxon>
        <taxon>Liliopsida</taxon>
        <taxon>Poales</taxon>
        <taxon>Poaceae</taxon>
        <taxon>BOP clade</taxon>
        <taxon>Oryzoideae</taxon>
        <taxon>Oryzeae</taxon>
        <taxon>Oryzinae</taxon>
        <taxon>Oryza</taxon>
        <taxon>Oryza sativa</taxon>
    </lineage>
</organism>
<reference evidence="1 2" key="2">
    <citation type="journal article" date="2013" name="Plant Cell Physiol.">
        <title>Rice Annotation Project Database (RAP-DB): an integrative and interactive database for rice genomics.</title>
        <authorList>
            <person name="Sakai H."/>
            <person name="Lee S.S."/>
            <person name="Tanaka T."/>
            <person name="Numa H."/>
            <person name="Kim J."/>
            <person name="Kawahara Y."/>
            <person name="Wakimoto H."/>
            <person name="Yang C.C."/>
            <person name="Iwamoto M."/>
            <person name="Abe T."/>
            <person name="Yamada Y."/>
            <person name="Muto A."/>
            <person name="Inokuchi H."/>
            <person name="Ikemura T."/>
            <person name="Matsumoto T."/>
            <person name="Sasaki T."/>
            <person name="Itoh T."/>
        </authorList>
    </citation>
    <scope>NUCLEOTIDE SEQUENCE [LARGE SCALE GENOMIC DNA]</scope>
    <source>
        <strain evidence="2">cv. Nipponbare</strain>
    </source>
</reference>
<dbReference type="FunCoup" id="A0A0P0VTU0">
    <property type="interactions" value="9"/>
</dbReference>
<dbReference type="PaxDb" id="39947-A0A0P0VTU0"/>
<dbReference type="EMBL" id="AP014959">
    <property type="protein sequence ID" value="BAS82590.1"/>
    <property type="molecule type" value="Genomic_DNA"/>
</dbReference>
<proteinExistence type="predicted"/>
<gene>
    <name evidence="1" type="ordered locus">Os03g0177966</name>
    <name evidence="1" type="ORF">OSNPB_030177966</name>
</gene>
<protein>
    <submittedName>
        <fullName evidence="1">Os03g0177966 protein</fullName>
    </submittedName>
</protein>
<dbReference type="eggNOG" id="ENOG502S2HH">
    <property type="taxonomic scope" value="Eukaryota"/>
</dbReference>
<reference evidence="1 2" key="3">
    <citation type="journal article" date="2013" name="Rice">
        <title>Improvement of the Oryza sativa Nipponbare reference genome using next generation sequence and optical map data.</title>
        <authorList>
            <person name="Kawahara Y."/>
            <person name="de la Bastide M."/>
            <person name="Hamilton J.P."/>
            <person name="Kanamori H."/>
            <person name="McCombie W.R."/>
            <person name="Ouyang S."/>
            <person name="Schwartz D.C."/>
            <person name="Tanaka T."/>
            <person name="Wu J."/>
            <person name="Zhou S."/>
            <person name="Childs K.L."/>
            <person name="Davidson R.M."/>
            <person name="Lin H."/>
            <person name="Quesada-Ocampo L."/>
            <person name="Vaillancourt B."/>
            <person name="Sakai H."/>
            <person name="Lee S.S."/>
            <person name="Kim J."/>
            <person name="Numa H."/>
            <person name="Itoh T."/>
            <person name="Buell C.R."/>
            <person name="Matsumoto T."/>
        </authorList>
    </citation>
    <scope>NUCLEOTIDE SEQUENCE [LARGE SCALE GENOMIC DNA]</scope>
    <source>
        <strain evidence="2">cv. Nipponbare</strain>
    </source>
</reference>
<sequence length="175" mass="18610">MYKQVLGSTIITKDRTLEIYLVAAADHLLHSKSESKKSVLTGLAILGDTSLKTTSGGVNDEHGTVSLGGTRDHVLDEVTVTRGIDDRAVVLGGLELPQGDINGDTSLTLGLELVEHPRVLEGPLVHLSGFLLEPLDHTLVDTSKLVDQMARGGRLAGVDVANDHNVDVRLLLTHG</sequence>
<keyword evidence="2" id="KW-1185">Reference proteome</keyword>
<evidence type="ECO:0000313" key="2">
    <source>
        <dbReference type="Proteomes" id="UP000059680"/>
    </source>
</evidence>
<dbReference type="STRING" id="39947.A0A0P0VTU0"/>
<accession>A0A0P0VTU0</accession>
<dbReference type="OMA" id="FLTHICL"/>